<dbReference type="Proteomes" id="UP000641932">
    <property type="component" value="Unassembled WGS sequence"/>
</dbReference>
<dbReference type="AlphaFoldDB" id="A0A918DXH8"/>
<evidence type="ECO:0000313" key="2">
    <source>
        <dbReference type="Proteomes" id="UP000641932"/>
    </source>
</evidence>
<dbReference type="RefSeq" id="WP_189131479.1">
    <property type="nucleotide sequence ID" value="NZ_BMMS01000008.1"/>
</dbReference>
<protein>
    <submittedName>
        <fullName evidence="1">Uncharacterized protein</fullName>
    </submittedName>
</protein>
<sequence length="79" mass="8429">MPGEVEGEGAATVGDEILHGLDEPFLASLAGPMEHQCAPWRAALNCFASYFSSVRFRGKAAEPLAVAFEEEPPSHPHPP</sequence>
<comment type="caution">
    <text evidence="1">The sequence shown here is derived from an EMBL/GenBank/DDBJ whole genome shotgun (WGS) entry which is preliminary data.</text>
</comment>
<accession>A0A918DXH8</accession>
<evidence type="ECO:0000313" key="1">
    <source>
        <dbReference type="EMBL" id="GGO86591.1"/>
    </source>
</evidence>
<organism evidence="1 2">
    <name type="scientific">Wenjunlia tyrosinilytica</name>
    <dbReference type="NCBI Taxonomy" id="1544741"/>
    <lineage>
        <taxon>Bacteria</taxon>
        <taxon>Bacillati</taxon>
        <taxon>Actinomycetota</taxon>
        <taxon>Actinomycetes</taxon>
        <taxon>Kitasatosporales</taxon>
        <taxon>Streptomycetaceae</taxon>
        <taxon>Wenjunlia</taxon>
    </lineage>
</organism>
<gene>
    <name evidence="1" type="ORF">GCM10012280_23080</name>
</gene>
<proteinExistence type="predicted"/>
<dbReference type="EMBL" id="BMMS01000008">
    <property type="protein sequence ID" value="GGO86591.1"/>
    <property type="molecule type" value="Genomic_DNA"/>
</dbReference>
<name>A0A918DXH8_9ACTN</name>
<reference evidence="1" key="2">
    <citation type="submission" date="2020-09" db="EMBL/GenBank/DDBJ databases">
        <authorList>
            <person name="Sun Q."/>
            <person name="Zhou Y."/>
        </authorList>
    </citation>
    <scope>NUCLEOTIDE SEQUENCE</scope>
    <source>
        <strain evidence="1">CGMCC 4.7201</strain>
    </source>
</reference>
<keyword evidence="2" id="KW-1185">Reference proteome</keyword>
<reference evidence="1" key="1">
    <citation type="journal article" date="2014" name="Int. J. Syst. Evol. Microbiol.">
        <title>Complete genome sequence of Corynebacterium casei LMG S-19264T (=DSM 44701T), isolated from a smear-ripened cheese.</title>
        <authorList>
            <consortium name="US DOE Joint Genome Institute (JGI-PGF)"/>
            <person name="Walter F."/>
            <person name="Albersmeier A."/>
            <person name="Kalinowski J."/>
            <person name="Ruckert C."/>
        </authorList>
    </citation>
    <scope>NUCLEOTIDE SEQUENCE</scope>
    <source>
        <strain evidence="1">CGMCC 4.7201</strain>
    </source>
</reference>